<evidence type="ECO:0000259" key="1">
    <source>
        <dbReference type="PROSITE" id="PS50404"/>
    </source>
</evidence>
<proteinExistence type="predicted"/>
<dbReference type="SUPFAM" id="SSF47616">
    <property type="entry name" value="GST C-terminal domain-like"/>
    <property type="match status" value="1"/>
</dbReference>
<feature type="domain" description="GST C-terminal" evidence="2">
    <location>
        <begin position="90"/>
        <end position="229"/>
    </location>
</feature>
<dbReference type="PANTHER" id="PTHR44051:SF8">
    <property type="entry name" value="GLUTATHIONE S-TRANSFERASE GSTA"/>
    <property type="match status" value="1"/>
</dbReference>
<dbReference type="Gene3D" id="3.40.30.10">
    <property type="entry name" value="Glutaredoxin"/>
    <property type="match status" value="1"/>
</dbReference>
<name>A0ABS8UCM6_9GAMM</name>
<dbReference type="InterPro" id="IPR004045">
    <property type="entry name" value="Glutathione_S-Trfase_N"/>
</dbReference>
<dbReference type="EMBL" id="JAJQKU010000002">
    <property type="protein sequence ID" value="MCD9096727.1"/>
    <property type="molecule type" value="Genomic_DNA"/>
</dbReference>
<dbReference type="RefSeq" id="WP_232135611.1">
    <property type="nucleotide sequence ID" value="NZ_CP089507.1"/>
</dbReference>
<protein>
    <submittedName>
        <fullName evidence="3">Glutathione S-transferase family protein</fullName>
    </submittedName>
</protein>
<evidence type="ECO:0000313" key="4">
    <source>
        <dbReference type="Proteomes" id="UP001430360"/>
    </source>
</evidence>
<dbReference type="InterPro" id="IPR036249">
    <property type="entry name" value="Thioredoxin-like_sf"/>
</dbReference>
<evidence type="ECO:0000259" key="2">
    <source>
        <dbReference type="PROSITE" id="PS50405"/>
    </source>
</evidence>
<dbReference type="InterPro" id="IPR040079">
    <property type="entry name" value="Glutathione_S-Trfase"/>
</dbReference>
<dbReference type="SUPFAM" id="SSF52833">
    <property type="entry name" value="Thioredoxin-like"/>
    <property type="match status" value="1"/>
</dbReference>
<feature type="domain" description="GST N-terminal" evidence="1">
    <location>
        <begin position="7"/>
        <end position="87"/>
    </location>
</feature>
<keyword evidence="4" id="KW-1185">Reference proteome</keyword>
<dbReference type="InterPro" id="IPR036282">
    <property type="entry name" value="Glutathione-S-Trfase_C_sf"/>
</dbReference>
<dbReference type="Proteomes" id="UP001430360">
    <property type="component" value="Unassembled WGS sequence"/>
</dbReference>
<dbReference type="SFLD" id="SFLDS00019">
    <property type="entry name" value="Glutathione_Transferase_(cytos"/>
    <property type="match status" value="1"/>
</dbReference>
<comment type="caution">
    <text evidence="3">The sequence shown here is derived from an EMBL/GenBank/DDBJ whole genome shotgun (WGS) entry which is preliminary data.</text>
</comment>
<gene>
    <name evidence="3" type="ORF">LTT95_07205</name>
</gene>
<dbReference type="Pfam" id="PF13409">
    <property type="entry name" value="GST_N_2"/>
    <property type="match status" value="1"/>
</dbReference>
<dbReference type="PROSITE" id="PS50405">
    <property type="entry name" value="GST_CTER"/>
    <property type="match status" value="1"/>
</dbReference>
<dbReference type="Gene3D" id="1.20.1050.10">
    <property type="match status" value="1"/>
</dbReference>
<dbReference type="PROSITE" id="PS50404">
    <property type="entry name" value="GST_NTER"/>
    <property type="match status" value="1"/>
</dbReference>
<dbReference type="CDD" id="cd03207">
    <property type="entry name" value="GST_C_8"/>
    <property type="match status" value="1"/>
</dbReference>
<dbReference type="SFLD" id="SFLDG00358">
    <property type="entry name" value="Main_(cytGST)"/>
    <property type="match status" value="1"/>
</dbReference>
<dbReference type="Pfam" id="PF14497">
    <property type="entry name" value="GST_C_3"/>
    <property type="match status" value="1"/>
</dbReference>
<organism evidence="3 4">
    <name type="scientific">Luteimonas fraxinea</name>
    <dbReference type="NCBI Taxonomy" id="2901869"/>
    <lineage>
        <taxon>Bacteria</taxon>
        <taxon>Pseudomonadati</taxon>
        <taxon>Pseudomonadota</taxon>
        <taxon>Gammaproteobacteria</taxon>
        <taxon>Lysobacterales</taxon>
        <taxon>Lysobacteraceae</taxon>
        <taxon>Luteimonas</taxon>
    </lineage>
</organism>
<dbReference type="InterPro" id="IPR004046">
    <property type="entry name" value="GST_C"/>
</dbReference>
<evidence type="ECO:0000313" key="3">
    <source>
        <dbReference type="EMBL" id="MCD9096727.1"/>
    </source>
</evidence>
<sequence>MIRITAMKWAPPFAAGQVRDHRVRWVLREVGWPYEVRLLDAPGMKSAEYRRAQPFGQVPVLEEDGRPPLFESGAVVLDVATRAGQLLPADPGERALATCWVIAALNSIEPYLMNVAEVAYFTKDPAQKAARRPVVEEAARTRLRELQDALGTRTWIVGDDFSVADLMLSSVLKIAHRLELLDGLEALQAYTARCWERPAHREAIAEQCATIDAHQLQDMHYEALKQKRA</sequence>
<dbReference type="PANTHER" id="PTHR44051">
    <property type="entry name" value="GLUTATHIONE S-TRANSFERASE-RELATED"/>
    <property type="match status" value="1"/>
</dbReference>
<dbReference type="InterPro" id="IPR010987">
    <property type="entry name" value="Glutathione-S-Trfase_C-like"/>
</dbReference>
<accession>A0ABS8UCM6</accession>
<reference evidence="3" key="1">
    <citation type="submission" date="2021-12" db="EMBL/GenBank/DDBJ databases">
        <authorList>
            <person name="Ulrich A."/>
        </authorList>
    </citation>
    <scope>NUCLEOTIDE SEQUENCE</scope>
    <source>
        <strain evidence="3">A1P009</strain>
    </source>
</reference>
<dbReference type="CDD" id="cd03046">
    <property type="entry name" value="GST_N_GTT1_like"/>
    <property type="match status" value="1"/>
</dbReference>
<reference evidence="3" key="2">
    <citation type="journal article" date="2022" name="Syst. Appl. Microbiol.">
        <title>Physiological and genomic characterisation of Luteimonas fraxinea sp. nov., a bacterial species associated with trees tolerant to ash dieback.</title>
        <authorList>
            <person name="Ulrich K."/>
            <person name="Becker R."/>
            <person name="Behrendt U."/>
            <person name="Kube M."/>
            <person name="Schneck V."/>
            <person name="Ulrich A."/>
        </authorList>
    </citation>
    <scope>NUCLEOTIDE SEQUENCE</scope>
    <source>
        <strain evidence="3">A1P009</strain>
    </source>
</reference>